<dbReference type="Proteomes" id="UP001171606">
    <property type="component" value="Unassembled WGS sequence"/>
</dbReference>
<dbReference type="NCBIfam" id="TIGR01635">
    <property type="entry name" value="tail_comp_S"/>
    <property type="match status" value="1"/>
</dbReference>
<proteinExistence type="predicted"/>
<organism evidence="1 2">
    <name type="scientific">Burkholderia metallica</name>
    <dbReference type="NCBI Taxonomy" id="488729"/>
    <lineage>
        <taxon>Bacteria</taxon>
        <taxon>Pseudomonadati</taxon>
        <taxon>Pseudomonadota</taxon>
        <taxon>Betaproteobacteria</taxon>
        <taxon>Burkholderiales</taxon>
        <taxon>Burkholderiaceae</taxon>
        <taxon>Burkholderia</taxon>
        <taxon>Burkholderia cepacia complex</taxon>
    </lineage>
</organism>
<dbReference type="InterPro" id="IPR006522">
    <property type="entry name" value="Phage_virion_morphogenesis"/>
</dbReference>
<evidence type="ECO:0000313" key="1">
    <source>
        <dbReference type="EMBL" id="MDN7935178.1"/>
    </source>
</evidence>
<comment type="caution">
    <text evidence="1">The sequence shown here is derived from an EMBL/GenBank/DDBJ whole genome shotgun (WGS) entry which is preliminary data.</text>
</comment>
<name>A0ABT8PLA8_9BURK</name>
<keyword evidence="2" id="KW-1185">Reference proteome</keyword>
<gene>
    <name evidence="1" type="ORF">QZM52_28295</name>
</gene>
<protein>
    <submittedName>
        <fullName evidence="1">Phage virion morphogenesis protein</fullName>
    </submittedName>
</protein>
<sequence length="155" mass="17412">MTLGLQVDVRGIDAIRQEIGRIEARGHALEPVHRKIGALLESRIERRFDTKVDPLGSRWAPHRQATIDRYKRQDGKGGRRGSLLQRSGMMRDSLSHAASNQGVTIGFGRPYALFHEYGTRRMIRRGILMADPLAGTLAESDIDSVLTLLLNHFSR</sequence>
<reference evidence="1" key="1">
    <citation type="submission" date="2023-07" db="EMBL/GenBank/DDBJ databases">
        <title>A collection of bacterial strains from the Burkholderia cepacia Research Laboratory and Repository.</title>
        <authorList>
            <person name="Lipuma J."/>
            <person name="Spilker T."/>
            <person name="Caverly L."/>
        </authorList>
    </citation>
    <scope>NUCLEOTIDE SEQUENCE</scope>
    <source>
        <strain evidence="1">AU42020</strain>
    </source>
</reference>
<dbReference type="RefSeq" id="WP_226288741.1">
    <property type="nucleotide sequence ID" value="NZ_JAUJSQ010000014.1"/>
</dbReference>
<dbReference type="Pfam" id="PF05069">
    <property type="entry name" value="Phage_tail_S"/>
    <property type="match status" value="1"/>
</dbReference>
<evidence type="ECO:0000313" key="2">
    <source>
        <dbReference type="Proteomes" id="UP001171606"/>
    </source>
</evidence>
<accession>A0ABT8PLA8</accession>
<dbReference type="EMBL" id="JAUJSQ010000014">
    <property type="protein sequence ID" value="MDN7935178.1"/>
    <property type="molecule type" value="Genomic_DNA"/>
</dbReference>